<sequence length="392" mass="44011">MMKLLIHVFFLCLVVACQSQPGSGPAPKKSRLVGGPCEICHAIEGYDYAALRAVDTLPDFAGSAQKLKITGIVYQADGKTPAPGVVVYIYHTDEKGVYQNRSNANGPGSYTYHQGWVKTDENGQYTFYTFLPGTYPSRTEPRHIHPLIQEPDGKRYWIDAYFFDDDPLLNSEARKGQENRGGSGILRLRRQGDLLVGRRDIILGLNVPGYTPTTGQVLPSGKAVGEEVFSFTPYHVWGPDAGSKTCPVCKYGRYHGLLFFVGHNNQDWEETGRWLTYLENESAARQQYLKVYLIYENENAGEAEKQLRQLGEDLGLERVALTYVPSFADKKSEVDLMEINSKAANTIVLYRDSRIIDKFVNLSATNEHFELISSRLDATADDIFYLPAFQKH</sequence>
<comment type="caution">
    <text evidence="6">The sequence shown here is derived from an EMBL/GenBank/DDBJ whole genome shotgun (WGS) entry which is preliminary data.</text>
</comment>
<keyword evidence="7" id="KW-1185">Reference proteome</keyword>
<dbReference type="GO" id="GO:0008199">
    <property type="term" value="F:ferric iron binding"/>
    <property type="evidence" value="ECO:0007669"/>
    <property type="project" value="InterPro"/>
</dbReference>
<dbReference type="RefSeq" id="WP_099151006.1">
    <property type="nucleotide sequence ID" value="NZ_PDUD01000021.1"/>
</dbReference>
<accession>A0A2D0NB79</accession>
<feature type="domain" description="Intradiol ring-cleavage dioxygenases" evidence="5">
    <location>
        <begin position="65"/>
        <end position="153"/>
    </location>
</feature>
<evidence type="ECO:0000259" key="5">
    <source>
        <dbReference type="Pfam" id="PF00775"/>
    </source>
</evidence>
<dbReference type="GO" id="GO:0016702">
    <property type="term" value="F:oxidoreductase activity, acting on single donors with incorporation of molecular oxygen, incorporation of two atoms of oxygen"/>
    <property type="evidence" value="ECO:0007669"/>
    <property type="project" value="InterPro"/>
</dbReference>
<evidence type="ECO:0000256" key="2">
    <source>
        <dbReference type="ARBA" id="ARBA00022964"/>
    </source>
</evidence>
<gene>
    <name evidence="6" type="ORF">CRP01_15645</name>
</gene>
<dbReference type="EMBL" id="PDUD01000021">
    <property type="protein sequence ID" value="PHN05429.1"/>
    <property type="molecule type" value="Genomic_DNA"/>
</dbReference>
<dbReference type="Proteomes" id="UP000223913">
    <property type="component" value="Unassembled WGS sequence"/>
</dbReference>
<evidence type="ECO:0000256" key="4">
    <source>
        <dbReference type="SAM" id="SignalP"/>
    </source>
</evidence>
<dbReference type="PANTHER" id="PTHR33711">
    <property type="entry name" value="DIOXYGENASE, PUTATIVE (AFU_ORTHOLOGUE AFUA_2G02910)-RELATED"/>
    <property type="match status" value="1"/>
</dbReference>
<dbReference type="OrthoDB" id="933561at2"/>
<evidence type="ECO:0000313" key="6">
    <source>
        <dbReference type="EMBL" id="PHN05429.1"/>
    </source>
</evidence>
<keyword evidence="2 6" id="KW-0223">Dioxygenase</keyword>
<dbReference type="InterPro" id="IPR015889">
    <property type="entry name" value="Intradiol_dOase_core"/>
</dbReference>
<dbReference type="InterPro" id="IPR050770">
    <property type="entry name" value="Intradiol_RC_Dioxygenase"/>
</dbReference>
<dbReference type="SUPFAM" id="SSF49482">
    <property type="entry name" value="Aromatic compound dioxygenase"/>
    <property type="match status" value="1"/>
</dbReference>
<name>A0A2D0NB79_FLAN2</name>
<dbReference type="Gene3D" id="2.60.130.10">
    <property type="entry name" value="Aromatic compound dioxygenase"/>
    <property type="match status" value="1"/>
</dbReference>
<evidence type="ECO:0000313" key="7">
    <source>
        <dbReference type="Proteomes" id="UP000223913"/>
    </source>
</evidence>
<organism evidence="6 7">
    <name type="scientific">Flavilitoribacter nigricans (strain ATCC 23147 / DSM 23189 / NBRC 102662 / NCIMB 1420 / SS-2)</name>
    <name type="common">Lewinella nigricans</name>
    <dbReference type="NCBI Taxonomy" id="1122177"/>
    <lineage>
        <taxon>Bacteria</taxon>
        <taxon>Pseudomonadati</taxon>
        <taxon>Bacteroidota</taxon>
        <taxon>Saprospiria</taxon>
        <taxon>Saprospirales</taxon>
        <taxon>Lewinellaceae</taxon>
        <taxon>Flavilitoribacter</taxon>
    </lineage>
</organism>
<protein>
    <submittedName>
        <fullName evidence="6">Intradiol ring-cleavage dioxygenase</fullName>
    </submittedName>
</protein>
<feature type="chain" id="PRO_5012519505" evidence="4">
    <location>
        <begin position="20"/>
        <end position="392"/>
    </location>
</feature>
<dbReference type="AlphaFoldDB" id="A0A2D0NB79"/>
<reference evidence="6 7" key="1">
    <citation type="submission" date="2017-10" db="EMBL/GenBank/DDBJ databases">
        <title>The draft genome sequence of Lewinella nigricans NBRC 102662.</title>
        <authorList>
            <person name="Wang K."/>
        </authorList>
    </citation>
    <scope>NUCLEOTIDE SEQUENCE [LARGE SCALE GENOMIC DNA]</scope>
    <source>
        <strain evidence="6 7">NBRC 102662</strain>
    </source>
</reference>
<evidence type="ECO:0000256" key="3">
    <source>
        <dbReference type="ARBA" id="ARBA00023002"/>
    </source>
</evidence>
<feature type="signal peptide" evidence="4">
    <location>
        <begin position="1"/>
        <end position="19"/>
    </location>
</feature>
<dbReference type="PROSITE" id="PS51257">
    <property type="entry name" value="PROKAR_LIPOPROTEIN"/>
    <property type="match status" value="1"/>
</dbReference>
<dbReference type="PANTHER" id="PTHR33711:SF10">
    <property type="entry name" value="INTRADIOL RING-CLEAVAGE DIOXYGENASES DOMAIN-CONTAINING PROTEIN"/>
    <property type="match status" value="1"/>
</dbReference>
<evidence type="ECO:0000256" key="1">
    <source>
        <dbReference type="ARBA" id="ARBA00007825"/>
    </source>
</evidence>
<dbReference type="Pfam" id="PF00775">
    <property type="entry name" value="Dioxygenase_C"/>
    <property type="match status" value="1"/>
</dbReference>
<dbReference type="InterPro" id="IPR000627">
    <property type="entry name" value="Intradiol_dOase_C"/>
</dbReference>
<keyword evidence="4" id="KW-0732">Signal</keyword>
<keyword evidence="3" id="KW-0560">Oxidoreductase</keyword>
<proteinExistence type="inferred from homology"/>
<comment type="similarity">
    <text evidence="1">Belongs to the intradiol ring-cleavage dioxygenase family.</text>
</comment>